<accession>Q5P937</accession>
<feature type="region of interest" description="Disordered" evidence="1">
    <location>
        <begin position="1"/>
        <end position="86"/>
    </location>
</feature>
<evidence type="ECO:0000256" key="1">
    <source>
        <dbReference type="SAM" id="MobiDB-lite"/>
    </source>
</evidence>
<dbReference type="EMBL" id="CR555306">
    <property type="protein sequence ID" value="CAI06172.1"/>
    <property type="molecule type" value="Genomic_DNA"/>
</dbReference>
<dbReference type="Proteomes" id="UP000006552">
    <property type="component" value="Chromosome"/>
</dbReference>
<protein>
    <submittedName>
        <fullName evidence="2">Uncharacterized protein</fullName>
    </submittedName>
</protein>
<organism evidence="2 3">
    <name type="scientific">Aromatoleum aromaticum (strain DSM 19018 / LMG 30748 / EbN1)</name>
    <name type="common">Azoarcus sp. (strain EbN1)</name>
    <dbReference type="NCBI Taxonomy" id="76114"/>
    <lineage>
        <taxon>Bacteria</taxon>
        <taxon>Pseudomonadati</taxon>
        <taxon>Pseudomonadota</taxon>
        <taxon>Betaproteobacteria</taxon>
        <taxon>Rhodocyclales</taxon>
        <taxon>Rhodocyclaceae</taxon>
        <taxon>Aromatoleum</taxon>
    </lineage>
</organism>
<name>Q5P937_AROAE</name>
<dbReference type="KEGG" id="eba:ebD25"/>
<feature type="compositionally biased region" description="Basic and acidic residues" evidence="1">
    <location>
        <begin position="1"/>
        <end position="11"/>
    </location>
</feature>
<reference evidence="2 3" key="1">
    <citation type="journal article" date="2005" name="Arch. Microbiol.">
        <title>The genome sequence of an anaerobic aromatic-degrading denitrifying bacterium, strain EbN1.</title>
        <authorList>
            <person name="Rabus R."/>
            <person name="Kube M."/>
            <person name="Heider J."/>
            <person name="Beck A."/>
            <person name="Heitmann K."/>
            <person name="Widdel F."/>
            <person name="Reinhardt R."/>
        </authorList>
    </citation>
    <scope>NUCLEOTIDE SEQUENCE [LARGE SCALE GENOMIC DNA]</scope>
    <source>
        <strain evidence="2 3">EbN1</strain>
    </source>
</reference>
<sequence length="86" mass="9550">MQRRPETEKCSNRCRPRAARCQTSRPVFASPPTGMRWRTPNVGSHRETDWTESPLPAGPPHLANVPHQLRSPGAGTPRARPLSSSQ</sequence>
<evidence type="ECO:0000313" key="2">
    <source>
        <dbReference type="EMBL" id="CAI06172.1"/>
    </source>
</evidence>
<dbReference type="AlphaFoldDB" id="Q5P937"/>
<gene>
    <name evidence="2" type="ORF">ebD25</name>
</gene>
<dbReference type="HOGENOM" id="CLU_2491055_0_0_4"/>
<proteinExistence type="predicted"/>
<evidence type="ECO:0000313" key="3">
    <source>
        <dbReference type="Proteomes" id="UP000006552"/>
    </source>
</evidence>
<keyword evidence="3" id="KW-1185">Reference proteome</keyword>